<sequence length="327" mass="36598">MDVVFLTKKHVVHVESDFLRHVRGHSQHPIIFWERIKGLKSSPNLCRVARSCFVIDLSSYMLEKLSLTCRWFGKVPREKRDFLELLDDVSSFVFHPYIALLEVFKLMMFYTDVVYGEDSSMTQIPLSKNLDFPSLYEKSLALLASSVPSLGENGPEWVAYPRNLVFCGLDGKVKHFRPKVAKDGHPNSRKFITFSVPKEPNSKSASKKLKIETALAGFACRTRCSRAFTSFGAPKQAGYLDTSSSSKEDHSTNGAANDDELNKDLEATESSNSSVDSELKSRRCPQVSLREGMVGVDDNAGSSDRSDSKVIGDDNFNELDFSLNDDV</sequence>
<reference evidence="2 3" key="1">
    <citation type="submission" date="2019-09" db="EMBL/GenBank/DDBJ databases">
        <authorList>
            <person name="Ou C."/>
        </authorList>
    </citation>
    <scope>NUCLEOTIDE SEQUENCE [LARGE SCALE GENOMIC DNA]</scope>
    <source>
        <strain evidence="2">S2</strain>
        <tissue evidence="2">Leaf</tissue>
    </source>
</reference>
<dbReference type="EMBL" id="SMOL01000160">
    <property type="protein sequence ID" value="KAB2625714.1"/>
    <property type="molecule type" value="Genomic_DNA"/>
</dbReference>
<dbReference type="AlphaFoldDB" id="A0A5N5HQS9"/>
<evidence type="ECO:0000256" key="1">
    <source>
        <dbReference type="SAM" id="MobiDB-lite"/>
    </source>
</evidence>
<feature type="region of interest" description="Disordered" evidence="1">
    <location>
        <begin position="238"/>
        <end position="327"/>
    </location>
</feature>
<reference evidence="3" key="2">
    <citation type="submission" date="2019-10" db="EMBL/GenBank/DDBJ databases">
        <title>A de novo genome assembly of a pear dwarfing rootstock.</title>
        <authorList>
            <person name="Wang F."/>
            <person name="Wang J."/>
            <person name="Li S."/>
            <person name="Zhang Y."/>
            <person name="Fang M."/>
            <person name="Ma L."/>
            <person name="Zhao Y."/>
            <person name="Jiang S."/>
        </authorList>
    </citation>
    <scope>NUCLEOTIDE SEQUENCE [LARGE SCALE GENOMIC DNA]</scope>
</reference>
<keyword evidence="3" id="KW-1185">Reference proteome</keyword>
<proteinExistence type="predicted"/>
<name>A0A5N5HQS9_9ROSA</name>
<protein>
    <submittedName>
        <fullName evidence="2">Uncharacterized protein</fullName>
    </submittedName>
</protein>
<organism evidence="2 3">
    <name type="scientific">Pyrus ussuriensis x Pyrus communis</name>
    <dbReference type="NCBI Taxonomy" id="2448454"/>
    <lineage>
        <taxon>Eukaryota</taxon>
        <taxon>Viridiplantae</taxon>
        <taxon>Streptophyta</taxon>
        <taxon>Embryophyta</taxon>
        <taxon>Tracheophyta</taxon>
        <taxon>Spermatophyta</taxon>
        <taxon>Magnoliopsida</taxon>
        <taxon>eudicotyledons</taxon>
        <taxon>Gunneridae</taxon>
        <taxon>Pentapetalae</taxon>
        <taxon>rosids</taxon>
        <taxon>fabids</taxon>
        <taxon>Rosales</taxon>
        <taxon>Rosaceae</taxon>
        <taxon>Amygdaloideae</taxon>
        <taxon>Maleae</taxon>
        <taxon>Pyrus</taxon>
    </lineage>
</organism>
<evidence type="ECO:0000313" key="2">
    <source>
        <dbReference type="EMBL" id="KAB2625714.1"/>
    </source>
</evidence>
<dbReference type="Proteomes" id="UP000327157">
    <property type="component" value="Chromosome 16"/>
</dbReference>
<gene>
    <name evidence="2" type="ORF">D8674_017374</name>
</gene>
<evidence type="ECO:0000313" key="3">
    <source>
        <dbReference type="Proteomes" id="UP000327157"/>
    </source>
</evidence>
<dbReference type="OrthoDB" id="1194658at2759"/>
<comment type="caution">
    <text evidence="2">The sequence shown here is derived from an EMBL/GenBank/DDBJ whole genome shotgun (WGS) entry which is preliminary data.</text>
</comment>
<reference evidence="2 3" key="3">
    <citation type="submission" date="2019-11" db="EMBL/GenBank/DDBJ databases">
        <title>A de novo genome assembly of a pear dwarfing rootstock.</title>
        <authorList>
            <person name="Wang F."/>
            <person name="Wang J."/>
            <person name="Li S."/>
            <person name="Zhang Y."/>
            <person name="Fang M."/>
            <person name="Ma L."/>
            <person name="Zhao Y."/>
            <person name="Jiang S."/>
        </authorList>
    </citation>
    <scope>NUCLEOTIDE SEQUENCE [LARGE SCALE GENOMIC DNA]</scope>
    <source>
        <strain evidence="2">S2</strain>
        <tissue evidence="2">Leaf</tissue>
    </source>
</reference>
<accession>A0A5N5HQS9</accession>